<dbReference type="RefSeq" id="WP_145081861.1">
    <property type="nucleotide sequence ID" value="NZ_VLKH01000003.1"/>
</dbReference>
<keyword evidence="3" id="KW-1185">Reference proteome</keyword>
<feature type="domain" description="BD-FAE-like" evidence="1">
    <location>
        <begin position="31"/>
        <end position="125"/>
    </location>
</feature>
<dbReference type="InterPro" id="IPR029058">
    <property type="entry name" value="AB_hydrolase_fold"/>
</dbReference>
<dbReference type="AlphaFoldDB" id="A0A562JFK7"/>
<name>A0A562JFK7_9FIRM</name>
<sequence>MDLVYKHPNMDSVEIRQDVVYKVSDEKLLKLDVYYSNNTDVSSIPTVVVVHGSSTMEDIKDIKLFQSWGKVLAASGFNTVVFNWRPEECPGDIKDLIYFLLDNSNDLKLNVNNLSIFAFSSGVEIGVKNIMEINTGIINKIIAYYGKLDSSIIDMINKSCLPKFLIAMGSLDDVYSSDCNDNFIEEVRNLGCEVEFVLHSKGEHGFEVFNEGEETNRIIDDTIKFIKK</sequence>
<evidence type="ECO:0000259" key="1">
    <source>
        <dbReference type="Pfam" id="PF20434"/>
    </source>
</evidence>
<comment type="caution">
    <text evidence="2">The sequence shown here is derived from an EMBL/GenBank/DDBJ whole genome shotgun (WGS) entry which is preliminary data.</text>
</comment>
<reference evidence="2 3" key="1">
    <citation type="submission" date="2019-07" db="EMBL/GenBank/DDBJ databases">
        <title>Genomic Encyclopedia of Type Strains, Phase I: the one thousand microbial genomes (KMG-I) project.</title>
        <authorList>
            <person name="Kyrpides N."/>
        </authorList>
    </citation>
    <scope>NUCLEOTIDE SEQUENCE [LARGE SCALE GENOMIC DNA]</scope>
    <source>
        <strain evidence="2 3">DSM 13558</strain>
    </source>
</reference>
<accession>A0A562JFK7</accession>
<dbReference type="EMBL" id="VLKH01000003">
    <property type="protein sequence ID" value="TWH81695.1"/>
    <property type="molecule type" value="Genomic_DNA"/>
</dbReference>
<dbReference type="Proteomes" id="UP000315343">
    <property type="component" value="Unassembled WGS sequence"/>
</dbReference>
<dbReference type="Gene3D" id="3.40.50.1820">
    <property type="entry name" value="alpha/beta hydrolase"/>
    <property type="match status" value="2"/>
</dbReference>
<evidence type="ECO:0000313" key="2">
    <source>
        <dbReference type="EMBL" id="TWH81695.1"/>
    </source>
</evidence>
<dbReference type="SUPFAM" id="SSF53474">
    <property type="entry name" value="alpha/beta-Hydrolases"/>
    <property type="match status" value="1"/>
</dbReference>
<dbReference type="Pfam" id="PF20434">
    <property type="entry name" value="BD-FAE"/>
    <property type="match status" value="1"/>
</dbReference>
<dbReference type="OrthoDB" id="9815425at2"/>
<evidence type="ECO:0000313" key="3">
    <source>
        <dbReference type="Proteomes" id="UP000315343"/>
    </source>
</evidence>
<protein>
    <submittedName>
        <fullName evidence="2">Putative esterase</fullName>
    </submittedName>
</protein>
<gene>
    <name evidence="2" type="ORF">LY60_01450</name>
</gene>
<organism evidence="2 3">
    <name type="scientific">Sedimentibacter saalensis</name>
    <dbReference type="NCBI Taxonomy" id="130788"/>
    <lineage>
        <taxon>Bacteria</taxon>
        <taxon>Bacillati</taxon>
        <taxon>Bacillota</taxon>
        <taxon>Tissierellia</taxon>
        <taxon>Sedimentibacter</taxon>
    </lineage>
</organism>
<proteinExistence type="predicted"/>
<dbReference type="InterPro" id="IPR049492">
    <property type="entry name" value="BD-FAE-like_dom"/>
</dbReference>